<keyword evidence="4" id="KW-0235">DNA replication</keyword>
<name>A0A0D2K3A2_9CHLO</name>
<keyword evidence="2" id="KW-0004">4Fe-4S</keyword>
<protein>
    <submittedName>
        <fullName evidence="10">Putative DNA primase large subunit</fullName>
        <ecNumber evidence="10">2.7.7.-</ecNumber>
    </submittedName>
</protein>
<feature type="compositionally biased region" description="Low complexity" evidence="8">
    <location>
        <begin position="199"/>
        <end position="210"/>
    </location>
</feature>
<evidence type="ECO:0000256" key="5">
    <source>
        <dbReference type="ARBA" id="ARBA00022723"/>
    </source>
</evidence>
<evidence type="ECO:0000259" key="9">
    <source>
        <dbReference type="Pfam" id="PF04104"/>
    </source>
</evidence>
<keyword evidence="5" id="KW-0479">Metal-binding</keyword>
<feature type="compositionally biased region" description="Gly residues" evidence="8">
    <location>
        <begin position="378"/>
        <end position="392"/>
    </location>
</feature>
<dbReference type="GO" id="GO:0046872">
    <property type="term" value="F:metal ion binding"/>
    <property type="evidence" value="ECO:0007669"/>
    <property type="project" value="UniProtKB-KW"/>
</dbReference>
<dbReference type="EC" id="2.7.7.-" evidence="10"/>
<evidence type="ECO:0000313" key="10">
    <source>
        <dbReference type="EMBL" id="KIZ04983.1"/>
    </source>
</evidence>
<dbReference type="GeneID" id="25735857"/>
<dbReference type="InterPro" id="IPR058560">
    <property type="entry name" value="DNA_primase_C"/>
</dbReference>
<dbReference type="GO" id="GO:0016779">
    <property type="term" value="F:nucleotidyltransferase activity"/>
    <property type="evidence" value="ECO:0007669"/>
    <property type="project" value="UniProtKB-KW"/>
</dbReference>
<keyword evidence="11" id="KW-1185">Reference proteome</keyword>
<dbReference type="GO" id="GO:0051539">
    <property type="term" value="F:4 iron, 4 sulfur cluster binding"/>
    <property type="evidence" value="ECO:0007669"/>
    <property type="project" value="UniProtKB-KW"/>
</dbReference>
<keyword evidence="10" id="KW-0808">Transferase</keyword>
<evidence type="ECO:0000313" key="11">
    <source>
        <dbReference type="Proteomes" id="UP000054498"/>
    </source>
</evidence>
<dbReference type="AlphaFoldDB" id="A0A0D2K3A2"/>
<dbReference type="InterPro" id="IPR007238">
    <property type="entry name" value="DNA_primase_lsu_euk/arc"/>
</dbReference>
<dbReference type="Proteomes" id="UP000054498">
    <property type="component" value="Unassembled WGS sequence"/>
</dbReference>
<evidence type="ECO:0000256" key="8">
    <source>
        <dbReference type="SAM" id="MobiDB-lite"/>
    </source>
</evidence>
<dbReference type="GO" id="GO:0006270">
    <property type="term" value="P:DNA replication initiation"/>
    <property type="evidence" value="ECO:0007669"/>
    <property type="project" value="TreeGrafter"/>
</dbReference>
<feature type="domain" description="DNA primase large subunit C-terminal" evidence="9">
    <location>
        <begin position="119"/>
        <end position="172"/>
    </location>
</feature>
<dbReference type="Gene3D" id="1.20.930.80">
    <property type="match status" value="1"/>
</dbReference>
<dbReference type="PANTHER" id="PTHR10537:SF3">
    <property type="entry name" value="DNA PRIMASE LARGE SUBUNIT"/>
    <property type="match status" value="1"/>
</dbReference>
<dbReference type="EMBL" id="KK100576">
    <property type="protein sequence ID" value="KIZ04983.1"/>
    <property type="molecule type" value="Genomic_DNA"/>
</dbReference>
<evidence type="ECO:0000256" key="2">
    <source>
        <dbReference type="ARBA" id="ARBA00022485"/>
    </source>
</evidence>
<accession>A0A0D2K3A2</accession>
<evidence type="ECO:0000256" key="7">
    <source>
        <dbReference type="ARBA" id="ARBA00023014"/>
    </source>
</evidence>
<dbReference type="Pfam" id="PF04104">
    <property type="entry name" value="DNA_primase_lrg"/>
    <property type="match status" value="2"/>
</dbReference>
<keyword evidence="6" id="KW-0408">Iron</keyword>
<feature type="compositionally biased region" description="Low complexity" evidence="8">
    <location>
        <begin position="393"/>
        <end position="403"/>
    </location>
</feature>
<dbReference type="KEGG" id="mng:MNEG_2979"/>
<gene>
    <name evidence="10" type="ORF">MNEG_2979</name>
</gene>
<keyword evidence="7" id="KW-0411">Iron-sulfur</keyword>
<sequence length="420" mass="44330">MGDMTARDAITQGERTLFFKVPFMAVPDLVASRRVLLRGGVAYVAQEQVYSLVLGAFRAHLSAALAELAQRWGVFAATEAGRLAPLVEAMPTRSLSSSEGKKLPGGGEITAAQVHQIAAERHLPPCMSLMYERLASEHHLKHYGLQQMSLFLKHIGLPLEQAVLFWRSMFSPREPLLDGGGPSQALSALAPDHPRLGSRGRVPPRAASPRPSVCQLPDELASLLARCTCVAVCRTPADKFNREYAYNIRYNYAQEGKRADWGEWSCVRIIQREVGPCSNAGECNGGCPFKLLDEPKLRLLLGKLGCSDRLAADAATKARGKHYQLACALAFEGISGVPHDTGINRPSDYYVASVEAAAPKAAAGAPAPAAGQQQRQAGDGGGATPAGRGAGAFGTPVGPTPGTAAGGGAGFGTPLAAPRF</sequence>
<dbReference type="Pfam" id="PF26466">
    <property type="entry name" value="DNA_primase_lrg_N"/>
    <property type="match status" value="1"/>
</dbReference>
<organism evidence="10 11">
    <name type="scientific">Monoraphidium neglectum</name>
    <dbReference type="NCBI Taxonomy" id="145388"/>
    <lineage>
        <taxon>Eukaryota</taxon>
        <taxon>Viridiplantae</taxon>
        <taxon>Chlorophyta</taxon>
        <taxon>core chlorophytes</taxon>
        <taxon>Chlorophyceae</taxon>
        <taxon>CS clade</taxon>
        <taxon>Sphaeropleales</taxon>
        <taxon>Selenastraceae</taxon>
        <taxon>Monoraphidium</taxon>
    </lineage>
</organism>
<evidence type="ECO:0000256" key="6">
    <source>
        <dbReference type="ARBA" id="ARBA00023004"/>
    </source>
</evidence>
<dbReference type="RefSeq" id="XP_013904002.1">
    <property type="nucleotide sequence ID" value="XM_014048548.1"/>
</dbReference>
<dbReference type="OrthoDB" id="421393at2759"/>
<evidence type="ECO:0000256" key="4">
    <source>
        <dbReference type="ARBA" id="ARBA00022705"/>
    </source>
</evidence>
<feature type="region of interest" description="Disordered" evidence="8">
    <location>
        <begin position="364"/>
        <end position="420"/>
    </location>
</feature>
<feature type="compositionally biased region" description="Low complexity" evidence="8">
    <location>
        <begin position="364"/>
        <end position="377"/>
    </location>
</feature>
<proteinExistence type="predicted"/>
<dbReference type="GO" id="GO:0005658">
    <property type="term" value="C:alpha DNA polymerase:primase complex"/>
    <property type="evidence" value="ECO:0007669"/>
    <property type="project" value="TreeGrafter"/>
</dbReference>
<keyword evidence="3" id="KW-0639">Primosome</keyword>
<dbReference type="GO" id="GO:0006269">
    <property type="term" value="P:DNA replication, synthesis of primer"/>
    <property type="evidence" value="ECO:0007669"/>
    <property type="project" value="UniProtKB-KW"/>
</dbReference>
<dbReference type="PANTHER" id="PTHR10537">
    <property type="entry name" value="DNA PRIMASE LARGE SUBUNIT"/>
    <property type="match status" value="1"/>
</dbReference>
<comment type="cofactor">
    <cofactor evidence="1">
        <name>[4Fe-4S] cluster</name>
        <dbReference type="ChEBI" id="CHEBI:49883"/>
    </cofactor>
</comment>
<reference evidence="10 11" key="1">
    <citation type="journal article" date="2013" name="BMC Genomics">
        <title>Reconstruction of the lipid metabolism for the microalga Monoraphidium neglectum from its genome sequence reveals characteristics suitable for biofuel production.</title>
        <authorList>
            <person name="Bogen C."/>
            <person name="Al-Dilaimi A."/>
            <person name="Albersmeier A."/>
            <person name="Wichmann J."/>
            <person name="Grundmann M."/>
            <person name="Rupp O."/>
            <person name="Lauersen K.J."/>
            <person name="Blifernez-Klassen O."/>
            <person name="Kalinowski J."/>
            <person name="Goesmann A."/>
            <person name="Mussgnug J.H."/>
            <person name="Kruse O."/>
        </authorList>
    </citation>
    <scope>NUCLEOTIDE SEQUENCE [LARGE SCALE GENOMIC DNA]</scope>
    <source>
        <strain evidence="10 11">SAG 48.87</strain>
    </source>
</reference>
<feature type="domain" description="DNA primase large subunit C-terminal" evidence="9">
    <location>
        <begin position="236"/>
        <end position="350"/>
    </location>
</feature>
<dbReference type="STRING" id="145388.A0A0D2K3A2"/>
<feature type="region of interest" description="Disordered" evidence="8">
    <location>
        <begin position="179"/>
        <end position="210"/>
    </location>
</feature>
<keyword evidence="10" id="KW-0548">Nucleotidyltransferase</keyword>
<evidence type="ECO:0000256" key="3">
    <source>
        <dbReference type="ARBA" id="ARBA00022515"/>
    </source>
</evidence>
<evidence type="ECO:0000256" key="1">
    <source>
        <dbReference type="ARBA" id="ARBA00001966"/>
    </source>
</evidence>